<sequence length="80" mass="8778">MCTLLLLLQNCARRSGEIDSINNLTSTRRTTAADLTSRPMNNVQANMASVWCSNAERKSCVGPLYPKGSNGTIGSRWNPY</sequence>
<protein>
    <submittedName>
        <fullName evidence="1">Uncharacterized protein</fullName>
    </submittedName>
</protein>
<evidence type="ECO:0000313" key="2">
    <source>
        <dbReference type="Proteomes" id="UP000299102"/>
    </source>
</evidence>
<accession>A0A4C1U3U8</accession>
<keyword evidence="2" id="KW-1185">Reference proteome</keyword>
<name>A0A4C1U3U8_EUMVA</name>
<dbReference type="EMBL" id="BGZK01000124">
    <property type="protein sequence ID" value="GBP20969.1"/>
    <property type="molecule type" value="Genomic_DNA"/>
</dbReference>
<reference evidence="1 2" key="1">
    <citation type="journal article" date="2019" name="Commun. Biol.">
        <title>The bagworm genome reveals a unique fibroin gene that provides high tensile strength.</title>
        <authorList>
            <person name="Kono N."/>
            <person name="Nakamura H."/>
            <person name="Ohtoshi R."/>
            <person name="Tomita M."/>
            <person name="Numata K."/>
            <person name="Arakawa K."/>
        </authorList>
    </citation>
    <scope>NUCLEOTIDE SEQUENCE [LARGE SCALE GENOMIC DNA]</scope>
</reference>
<proteinExistence type="predicted"/>
<dbReference type="AlphaFoldDB" id="A0A4C1U3U8"/>
<comment type="caution">
    <text evidence="1">The sequence shown here is derived from an EMBL/GenBank/DDBJ whole genome shotgun (WGS) entry which is preliminary data.</text>
</comment>
<organism evidence="1 2">
    <name type="scientific">Eumeta variegata</name>
    <name type="common">Bagworm moth</name>
    <name type="synonym">Eumeta japonica</name>
    <dbReference type="NCBI Taxonomy" id="151549"/>
    <lineage>
        <taxon>Eukaryota</taxon>
        <taxon>Metazoa</taxon>
        <taxon>Ecdysozoa</taxon>
        <taxon>Arthropoda</taxon>
        <taxon>Hexapoda</taxon>
        <taxon>Insecta</taxon>
        <taxon>Pterygota</taxon>
        <taxon>Neoptera</taxon>
        <taxon>Endopterygota</taxon>
        <taxon>Lepidoptera</taxon>
        <taxon>Glossata</taxon>
        <taxon>Ditrysia</taxon>
        <taxon>Tineoidea</taxon>
        <taxon>Psychidae</taxon>
        <taxon>Oiketicinae</taxon>
        <taxon>Eumeta</taxon>
    </lineage>
</organism>
<dbReference type="Proteomes" id="UP000299102">
    <property type="component" value="Unassembled WGS sequence"/>
</dbReference>
<gene>
    <name evidence="1" type="ORF">EVAR_9540_1</name>
</gene>
<evidence type="ECO:0000313" key="1">
    <source>
        <dbReference type="EMBL" id="GBP20969.1"/>
    </source>
</evidence>